<keyword evidence="2" id="KW-1185">Reference proteome</keyword>
<gene>
    <name evidence="1" type="ORF">BDV27DRAFT_119605</name>
</gene>
<evidence type="ECO:0000313" key="1">
    <source>
        <dbReference type="EMBL" id="KAE8370296.1"/>
    </source>
</evidence>
<reference evidence="1 2" key="1">
    <citation type="submission" date="2019-04" db="EMBL/GenBank/DDBJ databases">
        <title>Friends and foes A comparative genomics studyof 23 Aspergillus species from section Flavi.</title>
        <authorList>
            <consortium name="DOE Joint Genome Institute"/>
            <person name="Kjaerbolling I."/>
            <person name="Vesth T."/>
            <person name="Frisvad J.C."/>
            <person name="Nybo J.L."/>
            <person name="Theobald S."/>
            <person name="Kildgaard S."/>
            <person name="Isbrandt T."/>
            <person name="Kuo A."/>
            <person name="Sato A."/>
            <person name="Lyhne E.K."/>
            <person name="Kogle M.E."/>
            <person name="Wiebenga A."/>
            <person name="Kun R.S."/>
            <person name="Lubbers R.J."/>
            <person name="Makela M.R."/>
            <person name="Barry K."/>
            <person name="Chovatia M."/>
            <person name="Clum A."/>
            <person name="Daum C."/>
            <person name="Haridas S."/>
            <person name="He G."/>
            <person name="LaButti K."/>
            <person name="Lipzen A."/>
            <person name="Mondo S."/>
            <person name="Riley R."/>
            <person name="Salamov A."/>
            <person name="Simmons B.A."/>
            <person name="Magnuson J.K."/>
            <person name="Henrissat B."/>
            <person name="Mortensen U.H."/>
            <person name="Larsen T.O."/>
            <person name="Devries R.P."/>
            <person name="Grigoriev I.V."/>
            <person name="Machida M."/>
            <person name="Baker S.E."/>
            <person name="Andersen M.R."/>
        </authorList>
    </citation>
    <scope>NUCLEOTIDE SEQUENCE [LARGE SCALE GENOMIC DNA]</scope>
    <source>
        <strain evidence="1 2">CBS 763.97</strain>
    </source>
</reference>
<dbReference type="Proteomes" id="UP000326268">
    <property type="component" value="Unassembled WGS sequence"/>
</dbReference>
<dbReference type="GeneID" id="43649348"/>
<sequence length="60" mass="7185">MKIMTRMEVISIYNHSLLWWNTLCRVTCLIHECSVHSIVHPFYKEISPGETIFVIEIRQH</sequence>
<dbReference type="AlphaFoldDB" id="A0A5N7AM21"/>
<accession>A0A5N7AM21</accession>
<protein>
    <submittedName>
        <fullName evidence="1">Uncharacterized protein</fullName>
    </submittedName>
</protein>
<organism evidence="1 2">
    <name type="scientific">Aspergillus caelatus</name>
    <dbReference type="NCBI Taxonomy" id="61420"/>
    <lineage>
        <taxon>Eukaryota</taxon>
        <taxon>Fungi</taxon>
        <taxon>Dikarya</taxon>
        <taxon>Ascomycota</taxon>
        <taxon>Pezizomycotina</taxon>
        <taxon>Eurotiomycetes</taxon>
        <taxon>Eurotiomycetidae</taxon>
        <taxon>Eurotiales</taxon>
        <taxon>Aspergillaceae</taxon>
        <taxon>Aspergillus</taxon>
        <taxon>Aspergillus subgen. Circumdati</taxon>
    </lineage>
</organism>
<dbReference type="RefSeq" id="XP_031933377.1">
    <property type="nucleotide sequence ID" value="XM_032064902.1"/>
</dbReference>
<dbReference type="EMBL" id="ML737566">
    <property type="protein sequence ID" value="KAE8370296.1"/>
    <property type="molecule type" value="Genomic_DNA"/>
</dbReference>
<name>A0A5N7AM21_9EURO</name>
<proteinExistence type="predicted"/>
<evidence type="ECO:0000313" key="2">
    <source>
        <dbReference type="Proteomes" id="UP000326268"/>
    </source>
</evidence>